<accession>A0AA39V934</accession>
<evidence type="ECO:0000256" key="1">
    <source>
        <dbReference type="ARBA" id="ARBA00022737"/>
    </source>
</evidence>
<sequence length="1184" mass="132605">MADPLSISASIVAIIQLSQGVVNYLRDVQDAGGERNNILLEISASKGVLETLNELCLVAGPSDPLLANLRLLRDPLHNYETILQKLEKGLAPLRGLKKVGKTLKWPFEKQDALSTVTALGRFKGIFALALQIDNIAFSKAMKEQLDAIKDHQENEEVQNIVRWFSSVNFAAQHQDIFSKHQEGTAQWLLQDEKFIKWSAGQPRLLWCPGVPGAGKTFFAAIALDHLTTSFKNEAVAVLGIYCDYKEFNHQSTSKYLSSLIQQIIIQRGLIPDDIKAIYAKHMRHKTLPSFPELLQILQDQMKEFHRVFIIIDALDECTEQNGVRDELLEGILQLPDCTSVMVTSRYIPGIEEYFGNASKLPVHAHDDDIRLHVVSRLAKEKTWSRRVRIDGPFQNKIANSVIKKANGMFLLAQLHISSIIKKHSRKDVERALNTLPEGLASTYDQILQRIDDQGEDDAELAREILSWLTYALRPLKASELQQALAIKPQDRDFDEDGLIHQETIVSVCVGLVVTDQESGVIHLVHYTTLEYFVRTGSAAFPKSPLNLVTTCLTFLLFDEATKESMPDLYSYVADNWGHHARESPETPELVEKVVTFLRDEFRLRQCVHHMSTQQLLPHNATRIQSLHLAAKFDLVLTMERLLEQDLVDINLEDHEWKTPLYHAAMAEQGSVLKLLLGRPGIEIDRQSRFDGPPLHRAIASRRSELAILLLKNGADPQSVDTKGERPIHKAIKLDLPVVLQDLLSRNLDVTATTNTGHTPLELAMPHDSKLRQKTAAGLWRQREISVPTRDYTLCLKLLLESLSEVDINRGESLFDAVKDGRPDIVRLLLEKGGSASFKSTTFNLRTPLHWAAEKGFTQISELLLKHGSQVASQDRRGFTPLHYAAMAGHESIIDLLLPKMDNLDIAANDGMTAYQHAKVQHHEHIVQLLLDAGASDHHPGASSNGPDDGVQVRHMQNAGTYLSGKGANTKTVETYTGQHSSSENAQRYAERFILAAAQGDIEGVLLCLSKGVKVGERDHVHHKTALHWAAECGYKDISQLLLDRGSSLTSQDQYGETPLHYAADSGHVEIARILLKLMIDVTVKDDRDRTALMCARNNYHIDTVKAFLNACDIAQLEPDVLDKQNKTLCHWAAEIGDTELCRRIMTSFPDAAHMMVPDNRGWTPAQYAKKNNDIDLATRLENVL</sequence>
<organism evidence="5 6">
    <name type="scientific">Cladonia borealis</name>
    <dbReference type="NCBI Taxonomy" id="184061"/>
    <lineage>
        <taxon>Eukaryota</taxon>
        <taxon>Fungi</taxon>
        <taxon>Dikarya</taxon>
        <taxon>Ascomycota</taxon>
        <taxon>Pezizomycotina</taxon>
        <taxon>Lecanoromycetes</taxon>
        <taxon>OSLEUM clade</taxon>
        <taxon>Lecanoromycetidae</taxon>
        <taxon>Lecanorales</taxon>
        <taxon>Lecanorineae</taxon>
        <taxon>Cladoniaceae</taxon>
        <taxon>Cladonia</taxon>
    </lineage>
</organism>
<dbReference type="InterPro" id="IPR056884">
    <property type="entry name" value="NPHP3-like_N"/>
</dbReference>
<evidence type="ECO:0000313" key="5">
    <source>
        <dbReference type="EMBL" id="KAK0514305.1"/>
    </source>
</evidence>
<reference evidence="5" key="1">
    <citation type="submission" date="2023-03" db="EMBL/GenBank/DDBJ databases">
        <title>Complete genome of Cladonia borealis.</title>
        <authorList>
            <person name="Park H."/>
        </authorList>
    </citation>
    <scope>NUCLEOTIDE SEQUENCE</scope>
    <source>
        <strain evidence="5">ANT050790</strain>
    </source>
</reference>
<proteinExistence type="predicted"/>
<dbReference type="Pfam" id="PF24883">
    <property type="entry name" value="NPHP3_N"/>
    <property type="match status" value="1"/>
</dbReference>
<evidence type="ECO:0000256" key="2">
    <source>
        <dbReference type="PROSITE-ProRule" id="PRU00023"/>
    </source>
</evidence>
<protein>
    <recommendedName>
        <fullName evidence="7">Ankyrin repeat protein</fullName>
    </recommendedName>
</protein>
<evidence type="ECO:0000259" key="3">
    <source>
        <dbReference type="Pfam" id="PF22939"/>
    </source>
</evidence>
<dbReference type="Pfam" id="PF12796">
    <property type="entry name" value="Ank_2"/>
    <property type="match status" value="3"/>
</dbReference>
<gene>
    <name evidence="5" type="ORF">JMJ35_002922</name>
</gene>
<keyword evidence="2" id="KW-0040">ANK repeat</keyword>
<feature type="repeat" description="ANK" evidence="2">
    <location>
        <begin position="689"/>
        <end position="721"/>
    </location>
</feature>
<dbReference type="Proteomes" id="UP001166286">
    <property type="component" value="Unassembled WGS sequence"/>
</dbReference>
<dbReference type="InterPro" id="IPR002110">
    <property type="entry name" value="Ankyrin_rpt"/>
</dbReference>
<dbReference type="PRINTS" id="PR01415">
    <property type="entry name" value="ANKYRIN"/>
</dbReference>
<keyword evidence="6" id="KW-1185">Reference proteome</keyword>
<feature type="repeat" description="ANK" evidence="2">
    <location>
        <begin position="876"/>
        <end position="908"/>
    </location>
</feature>
<keyword evidence="1" id="KW-0677">Repeat</keyword>
<name>A0AA39V934_9LECA</name>
<evidence type="ECO:0000259" key="4">
    <source>
        <dbReference type="Pfam" id="PF24883"/>
    </source>
</evidence>
<dbReference type="SUPFAM" id="SSF48403">
    <property type="entry name" value="Ankyrin repeat"/>
    <property type="match status" value="2"/>
</dbReference>
<dbReference type="InterPro" id="IPR054471">
    <property type="entry name" value="GPIID_WHD"/>
</dbReference>
<dbReference type="InterPro" id="IPR036770">
    <property type="entry name" value="Ankyrin_rpt-contain_sf"/>
</dbReference>
<dbReference type="AlphaFoldDB" id="A0AA39V934"/>
<dbReference type="SMART" id="SM00248">
    <property type="entry name" value="ANK"/>
    <property type="match status" value="13"/>
</dbReference>
<dbReference type="Gene3D" id="3.40.50.300">
    <property type="entry name" value="P-loop containing nucleotide triphosphate hydrolases"/>
    <property type="match status" value="1"/>
</dbReference>
<dbReference type="Pfam" id="PF22939">
    <property type="entry name" value="WHD_GPIID"/>
    <property type="match status" value="1"/>
</dbReference>
<feature type="domain" description="GPI inositol-deacylase winged helix" evidence="3">
    <location>
        <begin position="458"/>
        <end position="537"/>
    </location>
</feature>
<dbReference type="PANTHER" id="PTHR10039:SF15">
    <property type="entry name" value="NACHT DOMAIN-CONTAINING PROTEIN"/>
    <property type="match status" value="1"/>
</dbReference>
<dbReference type="InterPro" id="IPR027417">
    <property type="entry name" value="P-loop_NTPase"/>
</dbReference>
<feature type="repeat" description="ANK" evidence="2">
    <location>
        <begin position="1054"/>
        <end position="1086"/>
    </location>
</feature>
<feature type="repeat" description="ANK" evidence="2">
    <location>
        <begin position="843"/>
        <end position="875"/>
    </location>
</feature>
<comment type="caution">
    <text evidence="5">The sequence shown here is derived from an EMBL/GenBank/DDBJ whole genome shotgun (WGS) entry which is preliminary data.</text>
</comment>
<dbReference type="PROSITE" id="PS50088">
    <property type="entry name" value="ANK_REPEAT"/>
    <property type="match status" value="5"/>
</dbReference>
<feature type="domain" description="Nephrocystin 3-like N-terminal" evidence="4">
    <location>
        <begin position="183"/>
        <end position="345"/>
    </location>
</feature>
<feature type="repeat" description="ANK" evidence="2">
    <location>
        <begin position="1021"/>
        <end position="1053"/>
    </location>
</feature>
<evidence type="ECO:0000313" key="6">
    <source>
        <dbReference type="Proteomes" id="UP001166286"/>
    </source>
</evidence>
<dbReference type="PANTHER" id="PTHR10039">
    <property type="entry name" value="AMELOGENIN"/>
    <property type="match status" value="1"/>
</dbReference>
<evidence type="ECO:0008006" key="7">
    <source>
        <dbReference type="Google" id="ProtNLM"/>
    </source>
</evidence>
<dbReference type="PROSITE" id="PS50297">
    <property type="entry name" value="ANK_REP_REGION"/>
    <property type="match status" value="4"/>
</dbReference>
<dbReference type="Gene3D" id="1.25.40.20">
    <property type="entry name" value="Ankyrin repeat-containing domain"/>
    <property type="match status" value="3"/>
</dbReference>
<dbReference type="EMBL" id="JAFEKC020000005">
    <property type="protein sequence ID" value="KAK0514305.1"/>
    <property type="molecule type" value="Genomic_DNA"/>
</dbReference>
<dbReference type="SUPFAM" id="SSF52540">
    <property type="entry name" value="P-loop containing nucleoside triphosphate hydrolases"/>
    <property type="match status" value="1"/>
</dbReference>